<keyword evidence="8 12" id="KW-0521">NADP</keyword>
<feature type="domain" description="KARI C-terminal knotted" evidence="15">
    <location>
        <begin position="180"/>
        <end position="325"/>
    </location>
</feature>
<dbReference type="InterPro" id="IPR013023">
    <property type="entry name" value="KARI"/>
</dbReference>
<evidence type="ECO:0000256" key="1">
    <source>
        <dbReference type="ARBA" id="ARBA00002172"/>
    </source>
</evidence>
<feature type="binding site" evidence="12">
    <location>
        <position position="47"/>
    </location>
    <ligand>
        <name>NADP(+)</name>
        <dbReference type="ChEBI" id="CHEBI:58349"/>
    </ligand>
</feature>
<evidence type="ECO:0000256" key="9">
    <source>
        <dbReference type="ARBA" id="ARBA00023002"/>
    </source>
</evidence>
<reference evidence="17" key="1">
    <citation type="submission" date="2016-01" db="EMBL/GenBank/DDBJ databases">
        <authorList>
            <person name="Husnik F."/>
        </authorList>
    </citation>
    <scope>NUCLEOTIDE SEQUENCE [LARGE SCALE GENOMIC DNA]</scope>
</reference>
<evidence type="ECO:0000256" key="7">
    <source>
        <dbReference type="ARBA" id="ARBA00022842"/>
    </source>
</evidence>
<comment type="similarity">
    <text evidence="4 12 13">Belongs to the ketol-acid reductoisomerase family.</text>
</comment>
<evidence type="ECO:0000256" key="10">
    <source>
        <dbReference type="ARBA" id="ARBA00023304"/>
    </source>
</evidence>
<evidence type="ECO:0000259" key="14">
    <source>
        <dbReference type="PROSITE" id="PS51850"/>
    </source>
</evidence>
<feature type="binding site" evidence="12">
    <location>
        <position position="51"/>
    </location>
    <ligand>
        <name>NADP(+)</name>
        <dbReference type="ChEBI" id="CHEBI:58349"/>
    </ligand>
</feature>
<dbReference type="PANTHER" id="PTHR21371:SF1">
    <property type="entry name" value="KETOL-ACID REDUCTOISOMERASE, MITOCHONDRIAL"/>
    <property type="match status" value="1"/>
</dbReference>
<evidence type="ECO:0000256" key="3">
    <source>
        <dbReference type="ARBA" id="ARBA00004885"/>
    </source>
</evidence>
<comment type="pathway">
    <text evidence="3 12">Amino-acid biosynthesis; L-isoleucine biosynthesis; L-isoleucine from 2-oxobutanoate: step 2/4.</text>
</comment>
<keyword evidence="9 12" id="KW-0560">Oxidoreductase</keyword>
<evidence type="ECO:0000256" key="6">
    <source>
        <dbReference type="ARBA" id="ARBA00022723"/>
    </source>
</evidence>
<comment type="function">
    <text evidence="1 12">Involved in the biosynthesis of branched-chain amino acids (BCAA). Catalyzes an alkyl-migration followed by a ketol-acid reduction of (S)-2-acetolactate (S2AL) to yield (R)-2,3-dihydroxy-isovalerate. In the isomerase reaction, S2AL is rearranged via a Mg-dependent methyl migration to produce 3-hydroxy-3-methyl-2-ketobutyrate (HMKB). In the reductase reaction, this 2-ketoacid undergoes a metal-dependent reduction by NADPH to yield (R)-2,3-dihydroxy-isovalerate.</text>
</comment>
<keyword evidence="5 12" id="KW-0028">Amino-acid biosynthesis</keyword>
<evidence type="ECO:0000256" key="5">
    <source>
        <dbReference type="ARBA" id="ARBA00022605"/>
    </source>
</evidence>
<dbReference type="UniPathway" id="UPA00049">
    <property type="reaction ID" value="UER00060"/>
</dbReference>
<evidence type="ECO:0000256" key="11">
    <source>
        <dbReference type="ARBA" id="ARBA00049021"/>
    </source>
</evidence>
<name>A0A143WNV8_TREPR</name>
<dbReference type="Pfam" id="PF01450">
    <property type="entry name" value="KARI_C"/>
    <property type="match status" value="1"/>
</dbReference>
<dbReference type="SUPFAM" id="SSF51735">
    <property type="entry name" value="NAD(P)-binding Rossmann-fold domains"/>
    <property type="match status" value="1"/>
</dbReference>
<dbReference type="InterPro" id="IPR000506">
    <property type="entry name" value="KARI_C"/>
</dbReference>
<dbReference type="NCBIfam" id="NF004017">
    <property type="entry name" value="PRK05479.1"/>
    <property type="match status" value="1"/>
</dbReference>
<dbReference type="PROSITE" id="PS51851">
    <property type="entry name" value="KARI_C"/>
    <property type="match status" value="1"/>
</dbReference>
<dbReference type="GO" id="GO:0016853">
    <property type="term" value="F:isomerase activity"/>
    <property type="evidence" value="ECO:0007669"/>
    <property type="project" value="UniProtKB-KW"/>
</dbReference>
<dbReference type="SUPFAM" id="SSF48179">
    <property type="entry name" value="6-phosphogluconate dehydrogenase C-terminal domain-like"/>
    <property type="match status" value="1"/>
</dbReference>
<dbReference type="InterPro" id="IPR008927">
    <property type="entry name" value="6-PGluconate_DH-like_C_sf"/>
</dbReference>
<feature type="binding site" evidence="12">
    <location>
        <begin position="24"/>
        <end position="27"/>
    </location>
    <ligand>
        <name>NADP(+)</name>
        <dbReference type="ChEBI" id="CHEBI:58349"/>
    </ligand>
</feature>
<evidence type="ECO:0000313" key="17">
    <source>
        <dbReference type="Proteomes" id="UP000075241"/>
    </source>
</evidence>
<sequence>MRVLYERDGDVSIIREKVVAVVGYGSQGRAHAMNLRDSGVEVVIGLRPGPSFDAAMSDGFMPRSVPEAVRMADVAMLLTPDESMADVYAKAVRDNLRPGASVAFAHGFNVCYNQIPIGNGFGAFMAAPKAPGHMVRETYIAGWGTPHLVAAKPQCEHLRALAVSYAIANGGGAAGIIETTFVDETETDLFGEQAVLCGGLVELIRAGFDTLVSSGYEPELAYYECMHEMKLIVDIMNRGGVAALNESISNNAEYGEYVSGPRVIGTAVRSAMRLVLSDIRTGRYAKDFIMEGRSNSPTLTACRRAVGEHPIEAVGARLRSRMTCAHGAEHV</sequence>
<dbReference type="HAMAP" id="MF_00435">
    <property type="entry name" value="IlvC"/>
    <property type="match status" value="1"/>
</dbReference>
<keyword evidence="7 12" id="KW-0460">Magnesium</keyword>
<dbReference type="EMBL" id="LN999056">
    <property type="protein sequence ID" value="CUX79114.1"/>
    <property type="molecule type" value="Genomic_DNA"/>
</dbReference>
<evidence type="ECO:0000313" key="16">
    <source>
        <dbReference type="EMBL" id="CUX79114.1"/>
    </source>
</evidence>
<dbReference type="PANTHER" id="PTHR21371">
    <property type="entry name" value="KETOL-ACID REDUCTOISOMERASE, MITOCHONDRIAL"/>
    <property type="match status" value="1"/>
</dbReference>
<feature type="binding site" evidence="12 13">
    <location>
        <position position="224"/>
    </location>
    <ligand>
        <name>Mg(2+)</name>
        <dbReference type="ChEBI" id="CHEBI:18420"/>
        <label>2</label>
    </ligand>
</feature>
<evidence type="ECO:0000256" key="8">
    <source>
        <dbReference type="ARBA" id="ARBA00022857"/>
    </source>
</evidence>
<feature type="binding site" evidence="12 13">
    <location>
        <position position="188"/>
    </location>
    <ligand>
        <name>Mg(2+)</name>
        <dbReference type="ChEBI" id="CHEBI:18420"/>
        <label>1</label>
    </ligand>
</feature>
<protein>
    <recommendedName>
        <fullName evidence="12">Ketol-acid reductoisomerase (NADP(+))</fullName>
        <shortName evidence="12">KARI</shortName>
        <ecNumber evidence="12">1.1.1.86</ecNumber>
    </recommendedName>
    <alternativeName>
        <fullName evidence="12">Acetohydroxy-acid isomeroreductase</fullName>
        <shortName evidence="12">AHIR</shortName>
    </alternativeName>
    <alternativeName>
        <fullName evidence="12">Alpha-keto-beta-hydroxylacyl reductoisomerase</fullName>
    </alternativeName>
</protein>
<feature type="binding site" evidence="12">
    <location>
        <position position="132"/>
    </location>
    <ligand>
        <name>NADP(+)</name>
        <dbReference type="ChEBI" id="CHEBI:58349"/>
    </ligand>
</feature>
<dbReference type="InterPro" id="IPR036291">
    <property type="entry name" value="NAD(P)-bd_dom_sf"/>
</dbReference>
<dbReference type="GO" id="GO:0000287">
    <property type="term" value="F:magnesium ion binding"/>
    <property type="evidence" value="ECO:0007669"/>
    <property type="project" value="UniProtKB-UniRule"/>
</dbReference>
<dbReference type="GO" id="GO:0009097">
    <property type="term" value="P:isoleucine biosynthetic process"/>
    <property type="evidence" value="ECO:0007669"/>
    <property type="project" value="UniProtKB-UniRule"/>
</dbReference>
<feature type="domain" description="KARI N-terminal Rossmann" evidence="14">
    <location>
        <begin position="1"/>
        <end position="179"/>
    </location>
</feature>
<feature type="binding site" evidence="12 13">
    <location>
        <position position="188"/>
    </location>
    <ligand>
        <name>Mg(2+)</name>
        <dbReference type="ChEBI" id="CHEBI:18420"/>
        <label>2</label>
    </ligand>
</feature>
<dbReference type="UniPathway" id="UPA00047">
    <property type="reaction ID" value="UER00056"/>
</dbReference>
<feature type="binding site" evidence="12 13">
    <location>
        <position position="249"/>
    </location>
    <ligand>
        <name>substrate</name>
    </ligand>
</feature>
<keyword evidence="10 12" id="KW-0100">Branched-chain amino acid biosynthesis</keyword>
<keyword evidence="16" id="KW-0413">Isomerase</keyword>
<evidence type="ECO:0000256" key="12">
    <source>
        <dbReference type="HAMAP-Rule" id="MF_00435"/>
    </source>
</evidence>
<proteinExistence type="inferred from homology"/>
<dbReference type="GO" id="GO:0005829">
    <property type="term" value="C:cytosol"/>
    <property type="evidence" value="ECO:0007669"/>
    <property type="project" value="TreeGrafter"/>
</dbReference>
<evidence type="ECO:0000259" key="15">
    <source>
        <dbReference type="PROSITE" id="PS51851"/>
    </source>
</evidence>
<comment type="catalytic activity">
    <reaction evidence="11 12">
        <text>(2R)-2,3-dihydroxy-3-methylbutanoate + NADP(+) = (2S)-2-acetolactate + NADPH + H(+)</text>
        <dbReference type="Rhea" id="RHEA:22068"/>
        <dbReference type="ChEBI" id="CHEBI:15378"/>
        <dbReference type="ChEBI" id="CHEBI:49072"/>
        <dbReference type="ChEBI" id="CHEBI:57783"/>
        <dbReference type="ChEBI" id="CHEBI:58349"/>
        <dbReference type="ChEBI" id="CHEBI:58476"/>
        <dbReference type="EC" id="1.1.1.86"/>
    </reaction>
</comment>
<evidence type="ECO:0000256" key="13">
    <source>
        <dbReference type="PROSITE-ProRule" id="PRU01198"/>
    </source>
</evidence>
<dbReference type="Gene3D" id="3.40.50.720">
    <property type="entry name" value="NAD(P)-binding Rossmann-like Domain"/>
    <property type="match status" value="1"/>
</dbReference>
<dbReference type="Pfam" id="PF07991">
    <property type="entry name" value="KARI_N"/>
    <property type="match status" value="1"/>
</dbReference>
<dbReference type="InterPro" id="IPR013116">
    <property type="entry name" value="KARI_N"/>
</dbReference>
<dbReference type="GO" id="GO:0050661">
    <property type="term" value="F:NADP binding"/>
    <property type="evidence" value="ECO:0007669"/>
    <property type="project" value="InterPro"/>
</dbReference>
<dbReference type="NCBIfam" id="TIGR00465">
    <property type="entry name" value="ilvC"/>
    <property type="match status" value="1"/>
</dbReference>
<comment type="pathway">
    <text evidence="2 12">Amino-acid biosynthesis; L-valine biosynthesis; L-valine from pyruvate: step 2/4.</text>
</comment>
<dbReference type="EC" id="1.1.1.86" evidence="12"/>
<dbReference type="PIRSF" id="PIRSF000116">
    <property type="entry name" value="IlvC_gammaproteo"/>
    <property type="match status" value="1"/>
</dbReference>
<evidence type="ECO:0000256" key="2">
    <source>
        <dbReference type="ARBA" id="ARBA00004864"/>
    </source>
</evidence>
<comment type="cofactor">
    <cofactor evidence="12">
        <name>Mg(2+)</name>
        <dbReference type="ChEBI" id="CHEBI:18420"/>
    </cofactor>
    <text evidence="12">Binds 2 magnesium ions per subunit.</text>
</comment>
<comment type="caution">
    <text evidence="12">Lacks conserved residue(s) required for the propagation of feature annotation.</text>
</comment>
<dbReference type="GO" id="GO:0004455">
    <property type="term" value="F:ketol-acid reductoisomerase activity"/>
    <property type="evidence" value="ECO:0007669"/>
    <property type="project" value="UniProtKB-UniRule"/>
</dbReference>
<dbReference type="PROSITE" id="PS51850">
    <property type="entry name" value="KARI_N"/>
    <property type="match status" value="1"/>
</dbReference>
<dbReference type="AlphaFoldDB" id="A0A143WNV8"/>
<dbReference type="Proteomes" id="UP000075241">
    <property type="component" value="Chromosome I"/>
</dbReference>
<keyword evidence="6 12" id="KW-0479">Metal-binding</keyword>
<evidence type="ECO:0000256" key="4">
    <source>
        <dbReference type="ARBA" id="ARBA00010318"/>
    </source>
</evidence>
<dbReference type="PATRIC" id="fig|189385.6.peg.60"/>
<feature type="binding site" evidence="12 13">
    <location>
        <position position="228"/>
    </location>
    <ligand>
        <name>Mg(2+)</name>
        <dbReference type="ChEBI" id="CHEBI:18420"/>
        <label>2</label>
    </ligand>
</feature>
<organism evidence="16 17">
    <name type="scientific">Tremblaya princeps</name>
    <dbReference type="NCBI Taxonomy" id="189385"/>
    <lineage>
        <taxon>Bacteria</taxon>
        <taxon>Pseudomonadati</taxon>
        <taxon>Pseudomonadota</taxon>
        <taxon>Betaproteobacteria</taxon>
        <taxon>Candidatus Tremblayella</taxon>
    </lineage>
</organism>
<feature type="active site" evidence="12">
    <location>
        <position position="106"/>
    </location>
</feature>
<feature type="binding site" evidence="12 13">
    <location>
        <position position="192"/>
    </location>
    <ligand>
        <name>Mg(2+)</name>
        <dbReference type="ChEBI" id="CHEBI:18420"/>
        <label>1</label>
    </ligand>
</feature>
<gene>
    <name evidence="12 16" type="primary">ilvC</name>
    <name evidence="16" type="ORF">FVIR_TP00052</name>
</gene>
<dbReference type="Gene3D" id="6.10.240.10">
    <property type="match status" value="1"/>
</dbReference>
<dbReference type="GO" id="GO:0009099">
    <property type="term" value="P:L-valine biosynthetic process"/>
    <property type="evidence" value="ECO:0007669"/>
    <property type="project" value="UniProtKB-UniRule"/>
</dbReference>
<dbReference type="InterPro" id="IPR014359">
    <property type="entry name" value="KARI_prok"/>
</dbReference>
<accession>A0A143WNV8</accession>
<comment type="catalytic activity">
    <reaction evidence="12">
        <text>(2R,3R)-2,3-dihydroxy-3-methylpentanoate + NADP(+) = (S)-2-ethyl-2-hydroxy-3-oxobutanoate + NADPH + H(+)</text>
        <dbReference type="Rhea" id="RHEA:13493"/>
        <dbReference type="ChEBI" id="CHEBI:15378"/>
        <dbReference type="ChEBI" id="CHEBI:49256"/>
        <dbReference type="ChEBI" id="CHEBI:49258"/>
        <dbReference type="ChEBI" id="CHEBI:57783"/>
        <dbReference type="ChEBI" id="CHEBI:58349"/>
        <dbReference type="EC" id="1.1.1.86"/>
    </reaction>
</comment>